<gene>
    <name evidence="1" type="ORF">GMARGA_LOCUS16704</name>
</gene>
<name>A0ABN7VBE9_GIGMA</name>
<reference evidence="1 2" key="1">
    <citation type="submission" date="2021-06" db="EMBL/GenBank/DDBJ databases">
        <authorList>
            <person name="Kallberg Y."/>
            <person name="Tangrot J."/>
            <person name="Rosling A."/>
        </authorList>
    </citation>
    <scope>NUCLEOTIDE SEQUENCE [LARGE SCALE GENOMIC DNA]</scope>
    <source>
        <strain evidence="1 2">120-4 pot B 10/14</strain>
    </source>
</reference>
<feature type="non-terminal residue" evidence="1">
    <location>
        <position position="440"/>
    </location>
</feature>
<keyword evidence="2" id="KW-1185">Reference proteome</keyword>
<organism evidence="1 2">
    <name type="scientific">Gigaspora margarita</name>
    <dbReference type="NCBI Taxonomy" id="4874"/>
    <lineage>
        <taxon>Eukaryota</taxon>
        <taxon>Fungi</taxon>
        <taxon>Fungi incertae sedis</taxon>
        <taxon>Mucoromycota</taxon>
        <taxon>Glomeromycotina</taxon>
        <taxon>Glomeromycetes</taxon>
        <taxon>Diversisporales</taxon>
        <taxon>Gigasporaceae</taxon>
        <taxon>Gigaspora</taxon>
    </lineage>
</organism>
<comment type="caution">
    <text evidence="1">The sequence shown here is derived from an EMBL/GenBank/DDBJ whole genome shotgun (WGS) entry which is preliminary data.</text>
</comment>
<dbReference type="Gene3D" id="3.30.420.10">
    <property type="entry name" value="Ribonuclease H-like superfamily/Ribonuclease H"/>
    <property type="match status" value="1"/>
</dbReference>
<accession>A0ABN7VBE9</accession>
<dbReference type="Proteomes" id="UP000789901">
    <property type="component" value="Unassembled WGS sequence"/>
</dbReference>
<evidence type="ECO:0000313" key="2">
    <source>
        <dbReference type="Proteomes" id="UP000789901"/>
    </source>
</evidence>
<dbReference type="InterPro" id="IPR036397">
    <property type="entry name" value="RNaseH_sf"/>
</dbReference>
<evidence type="ECO:0000313" key="1">
    <source>
        <dbReference type="EMBL" id="CAG8753922.1"/>
    </source>
</evidence>
<dbReference type="EMBL" id="CAJVQB010012235">
    <property type="protein sequence ID" value="CAG8753922.1"/>
    <property type="molecule type" value="Genomic_DNA"/>
</dbReference>
<sequence length="440" mass="51176">MLATWSQFKLIKNATGKERKPNWFRHLELIILQDIDTRKIKDDLNTFADMKGLAIPNLQKLSNDNRVKDWVIAKKIDSEPTLGHIVKKNSNSVFIEHWKEFGYITPSQSKLEKCKKCSCSVDPLQEFCTIRLSKKRILETKILSASTQTVSSLKQQQANKKKRLWVQYEYKLMKQNTSHRTKYVQSQELAIINQTRTACNLDGTLHSSRKKIVKIFTDSELAIAEFMVDGTGKRTSELMSIKDLELELNKVEGHSRNKWNNMADSIAKNGFPGDPKSQSIASVEGLLNRQPYKENAHNHRKIYNRNRMALFQPNTRPRNDLLNTVYLWPNLWTRLKSLSGQKDKYANKMHSQSTPVLAVLNKRKPELYKEAWCITCDDQVVKTQDHLSTCKSYEANWKISPDSLTKWFYGETQEQKKAIREEIIRNLTRRKTEQTLLKAE</sequence>
<protein>
    <submittedName>
        <fullName evidence="1">14784_t:CDS:1</fullName>
    </submittedName>
</protein>
<proteinExistence type="predicted"/>